<keyword evidence="2" id="KW-1185">Reference proteome</keyword>
<dbReference type="Proteomes" id="UP001484239">
    <property type="component" value="Unassembled WGS sequence"/>
</dbReference>
<dbReference type="EMBL" id="JBBHLI010000001">
    <property type="protein sequence ID" value="MEK9499509.1"/>
    <property type="molecule type" value="Genomic_DNA"/>
</dbReference>
<dbReference type="RefSeq" id="WP_405276269.1">
    <property type="nucleotide sequence ID" value="NZ_JBBHLI010000001.1"/>
</dbReference>
<comment type="caution">
    <text evidence="1">The sequence shown here is derived from an EMBL/GenBank/DDBJ whole genome shotgun (WGS) entry which is preliminary data.</text>
</comment>
<evidence type="ECO:0000313" key="2">
    <source>
        <dbReference type="Proteomes" id="UP001484239"/>
    </source>
</evidence>
<proteinExistence type="predicted"/>
<evidence type="ECO:0008006" key="3">
    <source>
        <dbReference type="Google" id="ProtNLM"/>
    </source>
</evidence>
<gene>
    <name evidence="1" type="ORF">WI372_00765</name>
</gene>
<organism evidence="1 2">
    <name type="scientific">Gaopeijia maritima</name>
    <dbReference type="NCBI Taxonomy" id="3119007"/>
    <lineage>
        <taxon>Bacteria</taxon>
        <taxon>Pseudomonadati</taxon>
        <taxon>Gemmatimonadota</taxon>
        <taxon>Longimicrobiia</taxon>
        <taxon>Gaopeijiales</taxon>
        <taxon>Gaopeijiaceae</taxon>
        <taxon>Gaopeijia</taxon>
    </lineage>
</organism>
<accession>A0ABU9E498</accession>
<reference evidence="1 2" key="1">
    <citation type="submission" date="2024-02" db="EMBL/GenBank/DDBJ databases">
        <title>A novel Gemmatimonadota bacterium.</title>
        <authorList>
            <person name="Du Z.-J."/>
            <person name="Ye Y.-Q."/>
        </authorList>
    </citation>
    <scope>NUCLEOTIDE SEQUENCE [LARGE SCALE GENOMIC DNA]</scope>
    <source>
        <strain evidence="1 2">DH-20</strain>
    </source>
</reference>
<protein>
    <recommendedName>
        <fullName evidence="3">Peptidase C39-like domain-containing protein</fullName>
    </recommendedName>
</protein>
<sequence length="202" mass="22240">MPTIRHDVALVSQQFSPVCWLACAAMVLQYKRSMTPTAAGLGIQGEDFRTPGYTVPPETPGDPETYAHLRRLGFTVTTSPRVRGEMPRVARSAHTHMAPPRSAFGSPFDMTPGEELIHWLLVEKGPFILNHHVGAFSYGPAWQNPRGGAHAVVITGLETNAPRSRVYFNNPWGDKDVTTTTTSIEGAWRRFEQGGGQPIVYL</sequence>
<evidence type="ECO:0000313" key="1">
    <source>
        <dbReference type="EMBL" id="MEK9499509.1"/>
    </source>
</evidence>
<name>A0ABU9E498_9BACT</name>